<accession>A0ABV7SRJ0</accession>
<dbReference type="SUPFAM" id="SSF52540">
    <property type="entry name" value="P-loop containing nucleoside triphosphate hydrolases"/>
    <property type="match status" value="1"/>
</dbReference>
<comment type="caution">
    <text evidence="1">The sequence shown here is derived from an EMBL/GenBank/DDBJ whole genome shotgun (WGS) entry which is preliminary data.</text>
</comment>
<gene>
    <name evidence="1" type="ORF">ACFONA_04845</name>
</gene>
<dbReference type="Gene3D" id="3.40.50.300">
    <property type="entry name" value="P-loop containing nucleotide triphosphate hydrolases"/>
    <property type="match status" value="1"/>
</dbReference>
<organism evidence="1 2">
    <name type="scientific">Sphingomonas hylomeconis</name>
    <dbReference type="NCBI Taxonomy" id="1395958"/>
    <lineage>
        <taxon>Bacteria</taxon>
        <taxon>Pseudomonadati</taxon>
        <taxon>Pseudomonadota</taxon>
        <taxon>Alphaproteobacteria</taxon>
        <taxon>Sphingomonadales</taxon>
        <taxon>Sphingomonadaceae</taxon>
        <taxon>Sphingomonas</taxon>
    </lineage>
</organism>
<protein>
    <recommendedName>
        <fullName evidence="3">HPr kinase/phosphorylase C-terminal domain-containing protein</fullName>
    </recommendedName>
</protein>
<dbReference type="SUPFAM" id="SSF53795">
    <property type="entry name" value="PEP carboxykinase-like"/>
    <property type="match status" value="1"/>
</dbReference>
<sequence length="310" mass="32969">MTAPYRARAFGQGWQADLPLAAFDTAEQDAPGGSGDIGVHRVAALPARPVLSRSDRGEVYADGFRLWWQDHAVFDMTDGRRIAYLPGSAWDGALPAAFYATVTALTLAWRGALPFHACAIELDGRAVLIAGRSGTGKSSLVAGLLGLGARFVADDLTVVRLSDAGAPAVFRGRPGMRLHRDTAARVEATMRMPVAGDPRGKWLVRPHARTAHEMLPLGAILLLEGDAAPVTAVARIQLMGQNLFRPRWLAALPDHARRGRDLLSIAAATPLARFPAIAAFGAQQQAARARAALTCIEALIGRQLPAETTP</sequence>
<evidence type="ECO:0008006" key="3">
    <source>
        <dbReference type="Google" id="ProtNLM"/>
    </source>
</evidence>
<dbReference type="EMBL" id="JBHRXP010000002">
    <property type="protein sequence ID" value="MFC3579485.1"/>
    <property type="molecule type" value="Genomic_DNA"/>
</dbReference>
<dbReference type="Proteomes" id="UP001595713">
    <property type="component" value="Unassembled WGS sequence"/>
</dbReference>
<proteinExistence type="predicted"/>
<dbReference type="RefSeq" id="WP_261295550.1">
    <property type="nucleotide sequence ID" value="NZ_JANQBK010000017.1"/>
</dbReference>
<name>A0ABV7SRJ0_9SPHN</name>
<reference evidence="2" key="1">
    <citation type="journal article" date="2019" name="Int. J. Syst. Evol. Microbiol.">
        <title>The Global Catalogue of Microorganisms (GCM) 10K type strain sequencing project: providing services to taxonomists for standard genome sequencing and annotation.</title>
        <authorList>
            <consortium name="The Broad Institute Genomics Platform"/>
            <consortium name="The Broad Institute Genome Sequencing Center for Infectious Disease"/>
            <person name="Wu L."/>
            <person name="Ma J."/>
        </authorList>
    </citation>
    <scope>NUCLEOTIDE SEQUENCE [LARGE SCALE GENOMIC DNA]</scope>
    <source>
        <strain evidence="2">KCTC 42739</strain>
    </source>
</reference>
<evidence type="ECO:0000313" key="1">
    <source>
        <dbReference type="EMBL" id="MFC3579485.1"/>
    </source>
</evidence>
<dbReference type="InterPro" id="IPR027417">
    <property type="entry name" value="P-loop_NTPase"/>
</dbReference>
<evidence type="ECO:0000313" key="2">
    <source>
        <dbReference type="Proteomes" id="UP001595713"/>
    </source>
</evidence>
<keyword evidence="2" id="KW-1185">Reference proteome</keyword>